<dbReference type="PROSITE" id="PS50177">
    <property type="entry name" value="NTF2_DOMAIN"/>
    <property type="match status" value="1"/>
</dbReference>
<dbReference type="PANTHER" id="PTHR12612">
    <property type="entry name" value="NUCLEAR TRANSPORT FACTOR 2"/>
    <property type="match status" value="1"/>
</dbReference>
<evidence type="ECO:0000256" key="3">
    <source>
        <dbReference type="ARBA" id="ARBA00053082"/>
    </source>
</evidence>
<comment type="function">
    <text evidence="3">Facilitates protein transport into the nucleus. Could be part of a multicomponent system of cytosolic factors that assemble at the pore complex during nuclear import.</text>
</comment>
<comment type="function">
    <text evidence="4">Has a role in nuclear-cytoplasmic transport of proteins and mRNAs.</text>
</comment>
<dbReference type="GO" id="GO:0005635">
    <property type="term" value="C:nuclear envelope"/>
    <property type="evidence" value="ECO:0007669"/>
    <property type="project" value="UniProtKB-ARBA"/>
</dbReference>
<dbReference type="GO" id="GO:0051028">
    <property type="term" value="P:mRNA transport"/>
    <property type="evidence" value="ECO:0007669"/>
    <property type="project" value="UniProtKB-UniRule"/>
</dbReference>
<dbReference type="InterPro" id="IPR018222">
    <property type="entry name" value="Nuclear_transport_factor_2_euk"/>
</dbReference>
<reference evidence="6" key="2">
    <citation type="submission" date="2023-06" db="EMBL/GenBank/DDBJ databases">
        <authorList>
            <consortium name="Lawrence Berkeley National Laboratory"/>
            <person name="Mondo S.J."/>
            <person name="Hensen N."/>
            <person name="Bonometti L."/>
            <person name="Westerberg I."/>
            <person name="Brannstrom I.O."/>
            <person name="Guillou S."/>
            <person name="Cros-Aarteil S."/>
            <person name="Calhoun S."/>
            <person name="Haridas S."/>
            <person name="Kuo A."/>
            <person name="Pangilinan J."/>
            <person name="Riley R."/>
            <person name="Labutti K."/>
            <person name="Andreopoulos B."/>
            <person name="Lipzen A."/>
            <person name="Chen C."/>
            <person name="Yanf M."/>
            <person name="Daum C."/>
            <person name="Ng V."/>
            <person name="Clum A."/>
            <person name="Steindorff A."/>
            <person name="Ohm R."/>
            <person name="Martin F."/>
            <person name="Silar P."/>
            <person name="Natvig D."/>
            <person name="Lalanne C."/>
            <person name="Gautier V."/>
            <person name="Ament-Velasquez S.L."/>
            <person name="Kruys A."/>
            <person name="Hutchinson M.I."/>
            <person name="Powell A.J."/>
            <person name="Barry K."/>
            <person name="Miller A.N."/>
            <person name="Grigoriev I.V."/>
            <person name="Debuchy R."/>
            <person name="Gladieux P."/>
            <person name="Thoren M.H."/>
            <person name="Johannesson H."/>
        </authorList>
    </citation>
    <scope>NUCLEOTIDE SEQUENCE</scope>
    <source>
        <strain evidence="6">CBS 333.67</strain>
    </source>
</reference>
<comment type="subcellular location">
    <subcellularLocation>
        <location evidence="4">Cytoplasm</location>
    </subcellularLocation>
    <subcellularLocation>
        <location evidence="4">Nucleus</location>
    </subcellularLocation>
</comment>
<accession>A0AAJ0LZC7</accession>
<sequence length="96" mass="10736">MDFQGIATQFVDHYYKTFDADRSGLASLYRENSMLTFQDSQHLGVSGIVEKLVNLPFQKVTHQPTTTDAQPTPNGGIMILVCGQLLVREHNNNLLV</sequence>
<dbReference type="Proteomes" id="UP001273166">
    <property type="component" value="Unassembled WGS sequence"/>
</dbReference>
<dbReference type="GO" id="GO:0005737">
    <property type="term" value="C:cytoplasm"/>
    <property type="evidence" value="ECO:0007669"/>
    <property type="project" value="UniProtKB-SubCell"/>
</dbReference>
<evidence type="ECO:0000313" key="7">
    <source>
        <dbReference type="Proteomes" id="UP001273166"/>
    </source>
</evidence>
<evidence type="ECO:0000256" key="4">
    <source>
        <dbReference type="RuleBase" id="RU369002"/>
    </source>
</evidence>
<dbReference type="FunFam" id="3.10.450.50:FF:000005">
    <property type="entry name" value="Nuclear transport factor 2"/>
    <property type="match status" value="1"/>
</dbReference>
<evidence type="ECO:0000256" key="1">
    <source>
        <dbReference type="ARBA" id="ARBA00022490"/>
    </source>
</evidence>
<dbReference type="RefSeq" id="XP_062719082.1">
    <property type="nucleotide sequence ID" value="XM_062869753.1"/>
</dbReference>
<dbReference type="EMBL" id="JAUDZG010000006">
    <property type="protein sequence ID" value="KAK3303302.1"/>
    <property type="molecule type" value="Genomic_DNA"/>
</dbReference>
<feature type="domain" description="NTF2" evidence="5">
    <location>
        <begin position="6"/>
        <end position="96"/>
    </location>
</feature>
<protein>
    <recommendedName>
        <fullName evidence="2">Nuclear transport factor 2</fullName>
    </recommendedName>
</protein>
<dbReference type="SUPFAM" id="SSF54427">
    <property type="entry name" value="NTF2-like"/>
    <property type="match status" value="1"/>
</dbReference>
<keyword evidence="1 4" id="KW-0963">Cytoplasm</keyword>
<gene>
    <name evidence="6" type="ORF">B0T15DRAFT_539790</name>
</gene>
<dbReference type="InterPro" id="IPR032710">
    <property type="entry name" value="NTF2-like_dom_sf"/>
</dbReference>
<dbReference type="CDD" id="cd00780">
    <property type="entry name" value="NTF2"/>
    <property type="match status" value="1"/>
</dbReference>
<reference evidence="6" key="1">
    <citation type="journal article" date="2023" name="Mol. Phylogenet. Evol.">
        <title>Genome-scale phylogeny and comparative genomics of the fungal order Sordariales.</title>
        <authorList>
            <person name="Hensen N."/>
            <person name="Bonometti L."/>
            <person name="Westerberg I."/>
            <person name="Brannstrom I.O."/>
            <person name="Guillou S."/>
            <person name="Cros-Aarteil S."/>
            <person name="Calhoun S."/>
            <person name="Haridas S."/>
            <person name="Kuo A."/>
            <person name="Mondo S."/>
            <person name="Pangilinan J."/>
            <person name="Riley R."/>
            <person name="LaButti K."/>
            <person name="Andreopoulos B."/>
            <person name="Lipzen A."/>
            <person name="Chen C."/>
            <person name="Yan M."/>
            <person name="Daum C."/>
            <person name="Ng V."/>
            <person name="Clum A."/>
            <person name="Steindorff A."/>
            <person name="Ohm R.A."/>
            <person name="Martin F."/>
            <person name="Silar P."/>
            <person name="Natvig D.O."/>
            <person name="Lalanne C."/>
            <person name="Gautier V."/>
            <person name="Ament-Velasquez S.L."/>
            <person name="Kruys A."/>
            <person name="Hutchinson M.I."/>
            <person name="Powell A.J."/>
            <person name="Barry K."/>
            <person name="Miller A.N."/>
            <person name="Grigoriev I.V."/>
            <person name="Debuchy R."/>
            <person name="Gladieux P."/>
            <person name="Hiltunen Thoren M."/>
            <person name="Johannesson H."/>
        </authorList>
    </citation>
    <scope>NUCLEOTIDE SEQUENCE</scope>
    <source>
        <strain evidence="6">CBS 333.67</strain>
    </source>
</reference>
<dbReference type="Pfam" id="PF02136">
    <property type="entry name" value="NTF2"/>
    <property type="match status" value="1"/>
</dbReference>
<comment type="caution">
    <text evidence="6">The sequence shown here is derived from an EMBL/GenBank/DDBJ whole genome shotgun (WGS) entry which is preliminary data.</text>
</comment>
<evidence type="ECO:0000313" key="6">
    <source>
        <dbReference type="EMBL" id="KAK3303302.1"/>
    </source>
</evidence>
<dbReference type="AlphaFoldDB" id="A0AAJ0LZC7"/>
<keyword evidence="4" id="KW-0653">Protein transport</keyword>
<keyword evidence="4" id="KW-0539">Nucleus</keyword>
<evidence type="ECO:0000259" key="5">
    <source>
        <dbReference type="PROSITE" id="PS50177"/>
    </source>
</evidence>
<dbReference type="GeneID" id="87888582"/>
<dbReference type="GO" id="GO:0006606">
    <property type="term" value="P:protein import into nucleus"/>
    <property type="evidence" value="ECO:0007669"/>
    <property type="project" value="UniProtKB-ARBA"/>
</dbReference>
<evidence type="ECO:0000256" key="2">
    <source>
        <dbReference type="ARBA" id="ARBA00026247"/>
    </source>
</evidence>
<keyword evidence="4" id="KW-0813">Transport</keyword>
<proteinExistence type="predicted"/>
<dbReference type="Gene3D" id="3.10.450.50">
    <property type="match status" value="1"/>
</dbReference>
<keyword evidence="7" id="KW-1185">Reference proteome</keyword>
<dbReference type="InterPro" id="IPR045875">
    <property type="entry name" value="NTF2"/>
</dbReference>
<organism evidence="6 7">
    <name type="scientific">Chaetomium strumarium</name>
    <dbReference type="NCBI Taxonomy" id="1170767"/>
    <lineage>
        <taxon>Eukaryota</taxon>
        <taxon>Fungi</taxon>
        <taxon>Dikarya</taxon>
        <taxon>Ascomycota</taxon>
        <taxon>Pezizomycotina</taxon>
        <taxon>Sordariomycetes</taxon>
        <taxon>Sordariomycetidae</taxon>
        <taxon>Sordariales</taxon>
        <taxon>Chaetomiaceae</taxon>
        <taxon>Chaetomium</taxon>
    </lineage>
</organism>
<dbReference type="InterPro" id="IPR002075">
    <property type="entry name" value="NTF2_dom"/>
</dbReference>
<name>A0AAJ0LZC7_9PEZI</name>